<reference evidence="2 3" key="1">
    <citation type="submission" date="2020-08" db="EMBL/GenBank/DDBJ databases">
        <title>Genomic Encyclopedia of Type Strains, Phase IV (KMG-IV): sequencing the most valuable type-strain genomes for metagenomic binning, comparative biology and taxonomic classification.</title>
        <authorList>
            <person name="Goeker M."/>
        </authorList>
    </citation>
    <scope>NUCLEOTIDE SEQUENCE [LARGE SCALE GENOMIC DNA]</scope>
    <source>
        <strain evidence="2 3">DSM 105137</strain>
    </source>
</reference>
<accession>A0A840E544</accession>
<dbReference type="Proteomes" id="UP000576209">
    <property type="component" value="Unassembled WGS sequence"/>
</dbReference>
<evidence type="ECO:0000313" key="3">
    <source>
        <dbReference type="Proteomes" id="UP000576209"/>
    </source>
</evidence>
<dbReference type="AlphaFoldDB" id="A0A840E544"/>
<feature type="transmembrane region" description="Helical" evidence="1">
    <location>
        <begin position="52"/>
        <end position="71"/>
    </location>
</feature>
<keyword evidence="1" id="KW-1133">Transmembrane helix</keyword>
<feature type="transmembrane region" description="Helical" evidence="1">
    <location>
        <begin position="29"/>
        <end position="46"/>
    </location>
</feature>
<gene>
    <name evidence="2" type="ORF">GGR28_002820</name>
</gene>
<name>A0A840E544_9BACT</name>
<keyword evidence="1" id="KW-0472">Membrane</keyword>
<proteinExistence type="predicted"/>
<keyword evidence="3" id="KW-1185">Reference proteome</keyword>
<evidence type="ECO:0000256" key="1">
    <source>
        <dbReference type="SAM" id="Phobius"/>
    </source>
</evidence>
<sequence length="166" mass="19004">MQSDDRIIRHPGLVPLWESMEREHRTKQLLAVGAVVAGLAVSALSLPHSAVFPFLGALVATLGVYWMYRLLGEQPAAAWRELLREEPTRIVWVYGLVTERMPFGLNLMRSATLYLVEANGEMNDFSLHPDQLLLVTKTLNRLLPHAEFGYTEERELRYRGELTRFK</sequence>
<dbReference type="RefSeq" id="WP_183496426.1">
    <property type="nucleotide sequence ID" value="NZ_JACIFF010000007.1"/>
</dbReference>
<organism evidence="2 3">
    <name type="scientific">Neolewinella aquimaris</name>
    <dbReference type="NCBI Taxonomy" id="1835722"/>
    <lineage>
        <taxon>Bacteria</taxon>
        <taxon>Pseudomonadati</taxon>
        <taxon>Bacteroidota</taxon>
        <taxon>Saprospiria</taxon>
        <taxon>Saprospirales</taxon>
        <taxon>Lewinellaceae</taxon>
        <taxon>Neolewinella</taxon>
    </lineage>
</organism>
<protein>
    <submittedName>
        <fullName evidence="2">Uncharacterized protein</fullName>
    </submittedName>
</protein>
<evidence type="ECO:0000313" key="2">
    <source>
        <dbReference type="EMBL" id="MBB4080190.1"/>
    </source>
</evidence>
<comment type="caution">
    <text evidence="2">The sequence shown here is derived from an EMBL/GenBank/DDBJ whole genome shotgun (WGS) entry which is preliminary data.</text>
</comment>
<keyword evidence="1" id="KW-0812">Transmembrane</keyword>
<dbReference type="EMBL" id="JACIFF010000007">
    <property type="protein sequence ID" value="MBB4080190.1"/>
    <property type="molecule type" value="Genomic_DNA"/>
</dbReference>